<comment type="caution">
    <text evidence="3">The sequence shown here is derived from an EMBL/GenBank/DDBJ whole genome shotgun (WGS) entry which is preliminary data.</text>
</comment>
<reference evidence="3 4" key="1">
    <citation type="submission" date="2013-08" db="EMBL/GenBank/DDBJ databases">
        <title>The genome sequence of Knoellia sinensis.</title>
        <authorList>
            <person name="Zhu W."/>
            <person name="Wang G."/>
        </authorList>
    </citation>
    <scope>NUCLEOTIDE SEQUENCE [LARGE SCALE GENOMIC DNA]</scope>
    <source>
        <strain evidence="3 4">KCTC 19936</strain>
    </source>
</reference>
<evidence type="ECO:0000259" key="2">
    <source>
        <dbReference type="Pfam" id="PF13338"/>
    </source>
</evidence>
<evidence type="ECO:0000313" key="3">
    <source>
        <dbReference type="EMBL" id="KGN29409.1"/>
    </source>
</evidence>
<feature type="compositionally biased region" description="Basic and acidic residues" evidence="1">
    <location>
        <begin position="1"/>
        <end position="10"/>
    </location>
</feature>
<organism evidence="3 4">
    <name type="scientific">Knoellia sinensis KCTC 19936</name>
    <dbReference type="NCBI Taxonomy" id="1385520"/>
    <lineage>
        <taxon>Bacteria</taxon>
        <taxon>Bacillati</taxon>
        <taxon>Actinomycetota</taxon>
        <taxon>Actinomycetes</taxon>
        <taxon>Micrococcales</taxon>
        <taxon>Intrasporangiaceae</taxon>
        <taxon>Knoellia</taxon>
    </lineage>
</organism>
<dbReference type="EMBL" id="AVPJ01000042">
    <property type="protein sequence ID" value="KGN29409.1"/>
    <property type="molecule type" value="Genomic_DNA"/>
</dbReference>
<gene>
    <name evidence="3" type="ORF">N802_13700</name>
</gene>
<dbReference type="AlphaFoldDB" id="A0A0A0IYA0"/>
<feature type="region of interest" description="Disordered" evidence="1">
    <location>
        <begin position="1"/>
        <end position="27"/>
    </location>
</feature>
<protein>
    <recommendedName>
        <fullName evidence="2">AbiEi antitoxin N-terminal domain-containing protein</fullName>
    </recommendedName>
</protein>
<evidence type="ECO:0000256" key="1">
    <source>
        <dbReference type="SAM" id="MobiDB-lite"/>
    </source>
</evidence>
<proteinExistence type="predicted"/>
<feature type="non-terminal residue" evidence="3">
    <location>
        <position position="1"/>
    </location>
</feature>
<dbReference type="InterPro" id="IPR025159">
    <property type="entry name" value="AbiEi_N"/>
</dbReference>
<sequence>AVDDDVKSADDPNVATRSSPSRRSRAAPGLHCSLLEKYLTKRYIPSMRSMEALLKFAELSAHQWGMATTAQCALNGVTRLHLARLTNAGHLKRLAHGVYMAAGASGDDNDDLRAAWLSTDPIALGEVRIKDRVHGVVVAGSSAARLHDIGDLWADRHEFVSPARRQTQRPEIHFRQRVLDEQDITLVEGLPVMTMERTLADLVESVGDLSLVADALRDASGKRDLAFDRLRQLLAPLAERNGFPKGAGAALLQRMMVIAGVNTESVARRLAADARLGASVAAHYVDGLGGAELERLAVTPEMQQVIRSLQDAVAVTLRDANPELSDTIDIEELSRRVSAKVLNGHAMKEISRAWATSLRASTPPEPAMTGAVAHD</sequence>
<feature type="domain" description="AbiEi antitoxin N-terminal" evidence="2">
    <location>
        <begin position="58"/>
        <end position="100"/>
    </location>
</feature>
<evidence type="ECO:0000313" key="4">
    <source>
        <dbReference type="Proteomes" id="UP000030002"/>
    </source>
</evidence>
<keyword evidence="4" id="KW-1185">Reference proteome</keyword>
<dbReference type="Pfam" id="PF13338">
    <property type="entry name" value="AbiEi_4"/>
    <property type="match status" value="1"/>
</dbReference>
<name>A0A0A0IYA0_9MICO</name>
<accession>A0A0A0IYA0</accession>
<dbReference type="eggNOG" id="COG5340">
    <property type="taxonomic scope" value="Bacteria"/>
</dbReference>
<dbReference type="Proteomes" id="UP000030002">
    <property type="component" value="Unassembled WGS sequence"/>
</dbReference>
<dbReference type="STRING" id="1385520.N802_13700"/>